<name>A0ACB8Z6Y7_ARCLA</name>
<accession>A0ACB8Z6Y7</accession>
<reference evidence="2" key="1">
    <citation type="journal article" date="2022" name="Mol. Ecol. Resour.">
        <title>The genomes of chicory, endive, great burdock and yacon provide insights into Asteraceae palaeo-polyploidization history and plant inulin production.</title>
        <authorList>
            <person name="Fan W."/>
            <person name="Wang S."/>
            <person name="Wang H."/>
            <person name="Wang A."/>
            <person name="Jiang F."/>
            <person name="Liu H."/>
            <person name="Zhao H."/>
            <person name="Xu D."/>
            <person name="Zhang Y."/>
        </authorList>
    </citation>
    <scope>NUCLEOTIDE SEQUENCE [LARGE SCALE GENOMIC DNA]</scope>
    <source>
        <strain evidence="2">cv. Niubang</strain>
    </source>
</reference>
<proteinExistence type="predicted"/>
<evidence type="ECO:0000313" key="2">
    <source>
        <dbReference type="Proteomes" id="UP001055879"/>
    </source>
</evidence>
<comment type="caution">
    <text evidence="1">The sequence shown here is derived from an EMBL/GenBank/DDBJ whole genome shotgun (WGS) entry which is preliminary data.</text>
</comment>
<gene>
    <name evidence="1" type="ORF">L6452_33073</name>
</gene>
<keyword evidence="2" id="KW-1185">Reference proteome</keyword>
<reference evidence="1 2" key="2">
    <citation type="journal article" date="2022" name="Mol. Ecol. Resour.">
        <title>The genomes of chicory, endive, great burdock and yacon provide insights into Asteraceae paleo-polyploidization history and plant inulin production.</title>
        <authorList>
            <person name="Fan W."/>
            <person name="Wang S."/>
            <person name="Wang H."/>
            <person name="Wang A."/>
            <person name="Jiang F."/>
            <person name="Liu H."/>
            <person name="Zhao H."/>
            <person name="Xu D."/>
            <person name="Zhang Y."/>
        </authorList>
    </citation>
    <scope>NUCLEOTIDE SEQUENCE [LARGE SCALE GENOMIC DNA]</scope>
    <source>
        <strain evidence="2">cv. Niubang</strain>
    </source>
</reference>
<dbReference type="Proteomes" id="UP001055879">
    <property type="component" value="Linkage Group LG11"/>
</dbReference>
<sequence>MALTGGIRSDRGSRRPRRTGKKKADQQTILDDFNKRGFGIFESPVTAQAIQVAHVAASSVPPPMATPASPAVIASREDVLSLTEAAKDGVSENFSVPRIYKLSGSIRLYHFLLFYIVHFVRINR</sequence>
<protein>
    <submittedName>
        <fullName evidence="1">Uncharacterized protein</fullName>
    </submittedName>
</protein>
<organism evidence="1 2">
    <name type="scientific">Arctium lappa</name>
    <name type="common">Greater burdock</name>
    <name type="synonym">Lappa major</name>
    <dbReference type="NCBI Taxonomy" id="4217"/>
    <lineage>
        <taxon>Eukaryota</taxon>
        <taxon>Viridiplantae</taxon>
        <taxon>Streptophyta</taxon>
        <taxon>Embryophyta</taxon>
        <taxon>Tracheophyta</taxon>
        <taxon>Spermatophyta</taxon>
        <taxon>Magnoliopsida</taxon>
        <taxon>eudicotyledons</taxon>
        <taxon>Gunneridae</taxon>
        <taxon>Pentapetalae</taxon>
        <taxon>asterids</taxon>
        <taxon>campanulids</taxon>
        <taxon>Asterales</taxon>
        <taxon>Asteraceae</taxon>
        <taxon>Carduoideae</taxon>
        <taxon>Cardueae</taxon>
        <taxon>Arctiinae</taxon>
        <taxon>Arctium</taxon>
    </lineage>
</organism>
<dbReference type="EMBL" id="CM042057">
    <property type="protein sequence ID" value="KAI3693241.1"/>
    <property type="molecule type" value="Genomic_DNA"/>
</dbReference>
<evidence type="ECO:0000313" key="1">
    <source>
        <dbReference type="EMBL" id="KAI3693241.1"/>
    </source>
</evidence>